<keyword evidence="5" id="KW-1185">Reference proteome</keyword>
<feature type="domain" description="EAL" evidence="2">
    <location>
        <begin position="668"/>
        <end position="921"/>
    </location>
</feature>
<dbReference type="RefSeq" id="WP_394387344.1">
    <property type="nucleotide sequence ID" value="NZ_JBIGIB010000007.1"/>
</dbReference>
<organism evidence="4 5">
    <name type="scientific">Pelomonas baiyunensis</name>
    <dbReference type="NCBI Taxonomy" id="3299026"/>
    <lineage>
        <taxon>Bacteria</taxon>
        <taxon>Pseudomonadati</taxon>
        <taxon>Pseudomonadota</taxon>
        <taxon>Betaproteobacteria</taxon>
        <taxon>Burkholderiales</taxon>
        <taxon>Sphaerotilaceae</taxon>
        <taxon>Roseateles</taxon>
    </lineage>
</organism>
<gene>
    <name evidence="4" type="ORF">ACG01O_20735</name>
</gene>
<accession>A0ABW7H497</accession>
<dbReference type="EMBL" id="JBIGIB010000007">
    <property type="protein sequence ID" value="MFG6469063.1"/>
    <property type="molecule type" value="Genomic_DNA"/>
</dbReference>
<proteinExistence type="predicted"/>
<dbReference type="InterPro" id="IPR000160">
    <property type="entry name" value="GGDEF_dom"/>
</dbReference>
<dbReference type="SUPFAM" id="SSF55073">
    <property type="entry name" value="Nucleotide cyclase"/>
    <property type="match status" value="1"/>
</dbReference>
<evidence type="ECO:0000259" key="2">
    <source>
        <dbReference type="PROSITE" id="PS50883"/>
    </source>
</evidence>
<dbReference type="Gene3D" id="3.30.70.270">
    <property type="match status" value="1"/>
</dbReference>
<dbReference type="CDD" id="cd01948">
    <property type="entry name" value="EAL"/>
    <property type="match status" value="1"/>
</dbReference>
<feature type="domain" description="GGDEF" evidence="3">
    <location>
        <begin position="525"/>
        <end position="660"/>
    </location>
</feature>
<dbReference type="PANTHER" id="PTHR33121:SF71">
    <property type="entry name" value="OXYGEN SENSOR PROTEIN DOSP"/>
    <property type="match status" value="1"/>
</dbReference>
<feature type="chain" id="PRO_5046834620" evidence="1">
    <location>
        <begin position="34"/>
        <end position="933"/>
    </location>
</feature>
<keyword evidence="1" id="KW-0732">Signal</keyword>
<dbReference type="Pfam" id="PF00563">
    <property type="entry name" value="EAL"/>
    <property type="match status" value="1"/>
</dbReference>
<name>A0ABW7H497_9BURK</name>
<dbReference type="SUPFAM" id="SSF48452">
    <property type="entry name" value="TPR-like"/>
    <property type="match status" value="1"/>
</dbReference>
<dbReference type="PANTHER" id="PTHR33121">
    <property type="entry name" value="CYCLIC DI-GMP PHOSPHODIESTERASE PDEF"/>
    <property type="match status" value="1"/>
</dbReference>
<feature type="signal peptide" evidence="1">
    <location>
        <begin position="1"/>
        <end position="33"/>
    </location>
</feature>
<evidence type="ECO:0000313" key="5">
    <source>
        <dbReference type="Proteomes" id="UP001606303"/>
    </source>
</evidence>
<dbReference type="InterPro" id="IPR043128">
    <property type="entry name" value="Rev_trsase/Diguanyl_cyclase"/>
</dbReference>
<dbReference type="InterPro" id="IPR001633">
    <property type="entry name" value="EAL_dom"/>
</dbReference>
<evidence type="ECO:0000256" key="1">
    <source>
        <dbReference type="SAM" id="SignalP"/>
    </source>
</evidence>
<dbReference type="Gene3D" id="3.20.20.450">
    <property type="entry name" value="EAL domain"/>
    <property type="match status" value="1"/>
</dbReference>
<dbReference type="SMART" id="SM00267">
    <property type="entry name" value="GGDEF"/>
    <property type="match status" value="1"/>
</dbReference>
<dbReference type="InterPro" id="IPR011990">
    <property type="entry name" value="TPR-like_helical_dom_sf"/>
</dbReference>
<dbReference type="Proteomes" id="UP001606303">
    <property type="component" value="Unassembled WGS sequence"/>
</dbReference>
<dbReference type="SMART" id="SM00052">
    <property type="entry name" value="EAL"/>
    <property type="match status" value="1"/>
</dbReference>
<dbReference type="PROSITE" id="PS50883">
    <property type="entry name" value="EAL"/>
    <property type="match status" value="1"/>
</dbReference>
<evidence type="ECO:0000313" key="4">
    <source>
        <dbReference type="EMBL" id="MFG6469063.1"/>
    </source>
</evidence>
<dbReference type="SUPFAM" id="SSF141868">
    <property type="entry name" value="EAL domain-like"/>
    <property type="match status" value="1"/>
</dbReference>
<sequence length="933" mass="100483">MTDGRRPPVWVARFAPIAALCCALALLSGDARAVPASALARQVEAIEAAHGNEPAEVVARLAPLEAQARTAGGDALRVFLAAWGYAHGALDRMTVADTATAELISLGEREGNASAMASAFALRGTLLQLSGRLGAAHDWISASLPWVEKSTDEPLRYWVFMTGGNVALATGRLQEGLRLYEQALVSAQAQHNPRRAAQAKLGMAPVRLALRQVDRARSEAQDAYRLATEARVPGLQLAAKLLEGLTEEEAGRLPERDRAHTQARALAALVDAGSPAASAAASGTEVNPVTGGPAWFNTQAEVVQELADLHLSARNFALARRYAERALGHAQREADPEGLDLATISLGLARLGGGEGAAGRAQVTQGLQSLERRGKRIRLMEQLNRYAQLLEELGDAAGAVRESRKALGLEADLVRNDRVSTVLDLQRRSSFEQTQRAMDALRHDNELQASQLARHQSELRLSLGLAAALGGVLLLAVALQRRTRRANLALQAHNDELARVSLHDRVTGLPNRRALELRAEVLQHEGFIGLGIAINRFSRIMASLGAAAGDELLCQVAARLLPLVQAAGGRLYRMDGLSFGAVLPRASDTTALPELLDALLLAIKPVFEVQHQQLALTLSIGAADCAPGSARIADVGKAVQLAMRAAQKQPGNSAVVYTDDLLVRERDRLQLEARLSQALERGELELFYQPQCTLSDRRLTGFEALLRWCSPDGLIPPDQFIPLAEESGLIVPIGRWVLQQACRQAQAWQVAGYGQPVVAVNISPRQLQHPSFMAMVRDVLQSTGVDPSSLELEITESAVMDDAEGTIATLSALRDLGLQLAIDDFGTGYSNLAYLRRFPIHRLKIDRSFVRDLGRDASAAAIVRGLIQLAHSLQLSVVAEGVEEPTQEACLRDWGCELMQGFGFARPMPEPDATMFLRARPPVVPFTPARPAA</sequence>
<dbReference type="Pfam" id="PF00990">
    <property type="entry name" value="GGDEF"/>
    <property type="match status" value="1"/>
</dbReference>
<evidence type="ECO:0000259" key="3">
    <source>
        <dbReference type="PROSITE" id="PS50887"/>
    </source>
</evidence>
<dbReference type="InterPro" id="IPR035919">
    <property type="entry name" value="EAL_sf"/>
</dbReference>
<reference evidence="4 5" key="1">
    <citation type="submission" date="2024-08" db="EMBL/GenBank/DDBJ databases">
        <authorList>
            <person name="Lu H."/>
        </authorList>
    </citation>
    <scope>NUCLEOTIDE SEQUENCE [LARGE SCALE GENOMIC DNA]</scope>
    <source>
        <strain evidence="4 5">BYS87W</strain>
    </source>
</reference>
<dbReference type="InterPro" id="IPR029787">
    <property type="entry name" value="Nucleotide_cyclase"/>
</dbReference>
<protein>
    <submittedName>
        <fullName evidence="4">Bifunctional diguanylate cyclase/phosphodiesterase</fullName>
    </submittedName>
</protein>
<dbReference type="Gene3D" id="1.25.40.10">
    <property type="entry name" value="Tetratricopeptide repeat domain"/>
    <property type="match status" value="1"/>
</dbReference>
<comment type="caution">
    <text evidence="4">The sequence shown here is derived from an EMBL/GenBank/DDBJ whole genome shotgun (WGS) entry which is preliminary data.</text>
</comment>
<dbReference type="InterPro" id="IPR050706">
    <property type="entry name" value="Cyclic-di-GMP_PDE-like"/>
</dbReference>
<dbReference type="PROSITE" id="PS50887">
    <property type="entry name" value="GGDEF"/>
    <property type="match status" value="1"/>
</dbReference>